<dbReference type="AlphaFoldDB" id="A0A5C3QNU3"/>
<dbReference type="EMBL" id="ML178820">
    <property type="protein sequence ID" value="TFL03277.1"/>
    <property type="molecule type" value="Genomic_DNA"/>
</dbReference>
<feature type="transmembrane region" description="Helical" evidence="1">
    <location>
        <begin position="135"/>
        <end position="156"/>
    </location>
</feature>
<gene>
    <name evidence="2" type="ORF">BDV98DRAFT_563956</name>
</gene>
<dbReference type="Proteomes" id="UP000305067">
    <property type="component" value="Unassembled WGS sequence"/>
</dbReference>
<name>A0A5C3QNU3_9AGAR</name>
<keyword evidence="1" id="KW-0812">Transmembrane</keyword>
<reference evidence="2 3" key="1">
    <citation type="journal article" date="2019" name="Nat. Ecol. Evol.">
        <title>Megaphylogeny resolves global patterns of mushroom evolution.</title>
        <authorList>
            <person name="Varga T."/>
            <person name="Krizsan K."/>
            <person name="Foldi C."/>
            <person name="Dima B."/>
            <person name="Sanchez-Garcia M."/>
            <person name="Sanchez-Ramirez S."/>
            <person name="Szollosi G.J."/>
            <person name="Szarkandi J.G."/>
            <person name="Papp V."/>
            <person name="Albert L."/>
            <person name="Andreopoulos W."/>
            <person name="Angelini C."/>
            <person name="Antonin V."/>
            <person name="Barry K.W."/>
            <person name="Bougher N.L."/>
            <person name="Buchanan P."/>
            <person name="Buyck B."/>
            <person name="Bense V."/>
            <person name="Catcheside P."/>
            <person name="Chovatia M."/>
            <person name="Cooper J."/>
            <person name="Damon W."/>
            <person name="Desjardin D."/>
            <person name="Finy P."/>
            <person name="Geml J."/>
            <person name="Haridas S."/>
            <person name="Hughes K."/>
            <person name="Justo A."/>
            <person name="Karasinski D."/>
            <person name="Kautmanova I."/>
            <person name="Kiss B."/>
            <person name="Kocsube S."/>
            <person name="Kotiranta H."/>
            <person name="LaButti K.M."/>
            <person name="Lechner B.E."/>
            <person name="Liimatainen K."/>
            <person name="Lipzen A."/>
            <person name="Lukacs Z."/>
            <person name="Mihaltcheva S."/>
            <person name="Morgado L.N."/>
            <person name="Niskanen T."/>
            <person name="Noordeloos M.E."/>
            <person name="Ohm R.A."/>
            <person name="Ortiz-Santana B."/>
            <person name="Ovrebo C."/>
            <person name="Racz N."/>
            <person name="Riley R."/>
            <person name="Savchenko A."/>
            <person name="Shiryaev A."/>
            <person name="Soop K."/>
            <person name="Spirin V."/>
            <person name="Szebenyi C."/>
            <person name="Tomsovsky M."/>
            <person name="Tulloss R.E."/>
            <person name="Uehling J."/>
            <person name="Grigoriev I.V."/>
            <person name="Vagvolgyi C."/>
            <person name="Papp T."/>
            <person name="Martin F.M."/>
            <person name="Miettinen O."/>
            <person name="Hibbett D.S."/>
            <person name="Nagy L.G."/>
        </authorList>
    </citation>
    <scope>NUCLEOTIDE SEQUENCE [LARGE SCALE GENOMIC DNA]</scope>
    <source>
        <strain evidence="2 3">CBS 309.79</strain>
    </source>
</reference>
<accession>A0A5C3QNU3</accession>
<dbReference type="OrthoDB" id="3201807at2759"/>
<organism evidence="2 3">
    <name type="scientific">Pterulicium gracile</name>
    <dbReference type="NCBI Taxonomy" id="1884261"/>
    <lineage>
        <taxon>Eukaryota</taxon>
        <taxon>Fungi</taxon>
        <taxon>Dikarya</taxon>
        <taxon>Basidiomycota</taxon>
        <taxon>Agaricomycotina</taxon>
        <taxon>Agaricomycetes</taxon>
        <taxon>Agaricomycetidae</taxon>
        <taxon>Agaricales</taxon>
        <taxon>Pleurotineae</taxon>
        <taxon>Pterulaceae</taxon>
        <taxon>Pterulicium</taxon>
    </lineage>
</organism>
<proteinExistence type="predicted"/>
<protein>
    <submittedName>
        <fullName evidence="2">Uncharacterized protein</fullName>
    </submittedName>
</protein>
<keyword evidence="1" id="KW-0472">Membrane</keyword>
<keyword evidence="1" id="KW-1133">Transmembrane helix</keyword>
<sequence length="215" mass="24306">MSATYPIPWLNNTFKSQHVTKQLLRPSLNDGTINEHDFDRAVKFLPGWHRYYDYAYALSWSFLTFSYGCHGPRLFSSQGPRLMMETPSLLFSTFFSSPIARNRAQSAVDSLASSPSKLKPKIPPTVRFTTHWRPAVLASLSFGALFLGAVIGHLHILNTHLRFTLDLEDPKGLEKAVWDVYQRVRGAGMGKEFRISWIDSERPGKMSPSVTNSKA</sequence>
<evidence type="ECO:0000313" key="3">
    <source>
        <dbReference type="Proteomes" id="UP000305067"/>
    </source>
</evidence>
<keyword evidence="3" id="KW-1185">Reference proteome</keyword>
<evidence type="ECO:0000313" key="2">
    <source>
        <dbReference type="EMBL" id="TFL03277.1"/>
    </source>
</evidence>
<evidence type="ECO:0000256" key="1">
    <source>
        <dbReference type="SAM" id="Phobius"/>
    </source>
</evidence>